<evidence type="ECO:0000313" key="2">
    <source>
        <dbReference type="Proteomes" id="UP000613840"/>
    </source>
</evidence>
<organism evidence="1 2">
    <name type="scientific">Microlunatus endophyticus</name>
    <dbReference type="NCBI Taxonomy" id="1716077"/>
    <lineage>
        <taxon>Bacteria</taxon>
        <taxon>Bacillati</taxon>
        <taxon>Actinomycetota</taxon>
        <taxon>Actinomycetes</taxon>
        <taxon>Propionibacteriales</taxon>
        <taxon>Propionibacteriaceae</taxon>
        <taxon>Microlunatus</taxon>
    </lineage>
</organism>
<dbReference type="EMBL" id="BMMZ01000017">
    <property type="protein sequence ID" value="GGL81709.1"/>
    <property type="molecule type" value="Genomic_DNA"/>
</dbReference>
<evidence type="ECO:0000313" key="1">
    <source>
        <dbReference type="EMBL" id="GGL81709.1"/>
    </source>
</evidence>
<comment type="caution">
    <text evidence="1">The sequence shown here is derived from an EMBL/GenBank/DDBJ whole genome shotgun (WGS) entry which is preliminary data.</text>
</comment>
<name>A0A917W9L7_9ACTN</name>
<reference evidence="1" key="1">
    <citation type="journal article" date="2014" name="Int. J. Syst. Evol. Microbiol.">
        <title>Complete genome sequence of Corynebacterium casei LMG S-19264T (=DSM 44701T), isolated from a smear-ripened cheese.</title>
        <authorList>
            <consortium name="US DOE Joint Genome Institute (JGI-PGF)"/>
            <person name="Walter F."/>
            <person name="Albersmeier A."/>
            <person name="Kalinowski J."/>
            <person name="Ruckert C."/>
        </authorList>
    </citation>
    <scope>NUCLEOTIDE SEQUENCE</scope>
    <source>
        <strain evidence="1">CGMCC 4.7306</strain>
    </source>
</reference>
<accession>A0A917W9L7</accession>
<gene>
    <name evidence="1" type="ORF">GCM10011575_44990</name>
</gene>
<proteinExistence type="predicted"/>
<dbReference type="AlphaFoldDB" id="A0A917W9L7"/>
<protein>
    <submittedName>
        <fullName evidence="1">Uncharacterized protein</fullName>
    </submittedName>
</protein>
<sequence>MAAGSRAWVFGGMGSWNDLGFPDEGVEQDYEQLSSTLFAAVLTAITTATNSAAP</sequence>
<keyword evidence="2" id="KW-1185">Reference proteome</keyword>
<reference evidence="1" key="2">
    <citation type="submission" date="2020-09" db="EMBL/GenBank/DDBJ databases">
        <authorList>
            <person name="Sun Q."/>
            <person name="Zhou Y."/>
        </authorList>
    </citation>
    <scope>NUCLEOTIDE SEQUENCE</scope>
    <source>
        <strain evidence="1">CGMCC 4.7306</strain>
    </source>
</reference>
<dbReference type="Proteomes" id="UP000613840">
    <property type="component" value="Unassembled WGS sequence"/>
</dbReference>